<protein>
    <submittedName>
        <fullName evidence="2">Uncharacterized protein</fullName>
    </submittedName>
</protein>
<name>A0A392REA0_9FABA</name>
<dbReference type="Proteomes" id="UP000265520">
    <property type="component" value="Unassembled WGS sequence"/>
</dbReference>
<dbReference type="AlphaFoldDB" id="A0A392REA0"/>
<proteinExistence type="predicted"/>
<evidence type="ECO:0000313" key="3">
    <source>
        <dbReference type="Proteomes" id="UP000265520"/>
    </source>
</evidence>
<evidence type="ECO:0000313" key="2">
    <source>
        <dbReference type="EMBL" id="MCI34537.1"/>
    </source>
</evidence>
<evidence type="ECO:0000256" key="1">
    <source>
        <dbReference type="SAM" id="Phobius"/>
    </source>
</evidence>
<keyword evidence="1" id="KW-0812">Transmembrane</keyword>
<reference evidence="2 3" key="1">
    <citation type="journal article" date="2018" name="Front. Plant Sci.">
        <title>Red Clover (Trifolium pratense) and Zigzag Clover (T. medium) - A Picture of Genomic Similarities and Differences.</title>
        <authorList>
            <person name="Dluhosova J."/>
            <person name="Istvanek J."/>
            <person name="Nedelnik J."/>
            <person name="Repkova J."/>
        </authorList>
    </citation>
    <scope>NUCLEOTIDE SEQUENCE [LARGE SCALE GENOMIC DNA]</scope>
    <source>
        <strain evidence="3">cv. 10/8</strain>
        <tissue evidence="2">Leaf</tissue>
    </source>
</reference>
<sequence length="48" mass="5102">ATVLEGLVGYWCLVVEGPPLSAMILLCFSTFYCVYGVSGKTAARKLSS</sequence>
<keyword evidence="3" id="KW-1185">Reference proteome</keyword>
<keyword evidence="1" id="KW-1133">Transmembrane helix</keyword>
<dbReference type="EMBL" id="LXQA010214644">
    <property type="protein sequence ID" value="MCI34537.1"/>
    <property type="molecule type" value="Genomic_DNA"/>
</dbReference>
<comment type="caution">
    <text evidence="2">The sequence shown here is derived from an EMBL/GenBank/DDBJ whole genome shotgun (WGS) entry which is preliminary data.</text>
</comment>
<feature type="non-terminal residue" evidence="2">
    <location>
        <position position="1"/>
    </location>
</feature>
<feature type="transmembrane region" description="Helical" evidence="1">
    <location>
        <begin position="20"/>
        <end position="38"/>
    </location>
</feature>
<keyword evidence="1" id="KW-0472">Membrane</keyword>
<accession>A0A392REA0</accession>
<organism evidence="2 3">
    <name type="scientific">Trifolium medium</name>
    <dbReference type="NCBI Taxonomy" id="97028"/>
    <lineage>
        <taxon>Eukaryota</taxon>
        <taxon>Viridiplantae</taxon>
        <taxon>Streptophyta</taxon>
        <taxon>Embryophyta</taxon>
        <taxon>Tracheophyta</taxon>
        <taxon>Spermatophyta</taxon>
        <taxon>Magnoliopsida</taxon>
        <taxon>eudicotyledons</taxon>
        <taxon>Gunneridae</taxon>
        <taxon>Pentapetalae</taxon>
        <taxon>rosids</taxon>
        <taxon>fabids</taxon>
        <taxon>Fabales</taxon>
        <taxon>Fabaceae</taxon>
        <taxon>Papilionoideae</taxon>
        <taxon>50 kb inversion clade</taxon>
        <taxon>NPAAA clade</taxon>
        <taxon>Hologalegina</taxon>
        <taxon>IRL clade</taxon>
        <taxon>Trifolieae</taxon>
        <taxon>Trifolium</taxon>
    </lineage>
</organism>